<accession>A0A6G1F941</accession>
<evidence type="ECO:0000313" key="2">
    <source>
        <dbReference type="EMBL" id="KAF0933374.1"/>
    </source>
</evidence>
<feature type="compositionally biased region" description="Low complexity" evidence="1">
    <location>
        <begin position="35"/>
        <end position="45"/>
    </location>
</feature>
<sequence>MPPTFLSKQSSELVLLSPRHGNKVTTPPPSPNFPHSPASPSSSRPYINLPRSAIIHKSQDCRLGPTLIGRQLSIFSATLPAS</sequence>
<dbReference type="AlphaFoldDB" id="A0A6G1F941"/>
<protein>
    <submittedName>
        <fullName evidence="2">Uncharacterized protein</fullName>
    </submittedName>
</protein>
<comment type="caution">
    <text evidence="2">The sequence shown here is derived from an EMBL/GenBank/DDBJ whole genome shotgun (WGS) entry which is preliminary data.</text>
</comment>
<dbReference type="EMBL" id="SPHZ02000001">
    <property type="protein sequence ID" value="KAF0933374.1"/>
    <property type="molecule type" value="Genomic_DNA"/>
</dbReference>
<dbReference type="Proteomes" id="UP000479710">
    <property type="component" value="Unassembled WGS sequence"/>
</dbReference>
<keyword evidence="3" id="KW-1185">Reference proteome</keyword>
<proteinExistence type="predicted"/>
<evidence type="ECO:0000313" key="3">
    <source>
        <dbReference type="Proteomes" id="UP000479710"/>
    </source>
</evidence>
<gene>
    <name evidence="2" type="ORF">E2562_017996</name>
</gene>
<feature type="region of interest" description="Disordered" evidence="1">
    <location>
        <begin position="18"/>
        <end position="47"/>
    </location>
</feature>
<reference evidence="2 3" key="1">
    <citation type="submission" date="2019-11" db="EMBL/GenBank/DDBJ databases">
        <title>Whole genome sequence of Oryza granulata.</title>
        <authorList>
            <person name="Li W."/>
        </authorList>
    </citation>
    <scope>NUCLEOTIDE SEQUENCE [LARGE SCALE GENOMIC DNA]</scope>
    <source>
        <strain evidence="3">cv. Menghai</strain>
        <tissue evidence="2">Leaf</tissue>
    </source>
</reference>
<evidence type="ECO:0000256" key="1">
    <source>
        <dbReference type="SAM" id="MobiDB-lite"/>
    </source>
</evidence>
<organism evidence="2 3">
    <name type="scientific">Oryza meyeriana var. granulata</name>
    <dbReference type="NCBI Taxonomy" id="110450"/>
    <lineage>
        <taxon>Eukaryota</taxon>
        <taxon>Viridiplantae</taxon>
        <taxon>Streptophyta</taxon>
        <taxon>Embryophyta</taxon>
        <taxon>Tracheophyta</taxon>
        <taxon>Spermatophyta</taxon>
        <taxon>Magnoliopsida</taxon>
        <taxon>Liliopsida</taxon>
        <taxon>Poales</taxon>
        <taxon>Poaceae</taxon>
        <taxon>BOP clade</taxon>
        <taxon>Oryzoideae</taxon>
        <taxon>Oryzeae</taxon>
        <taxon>Oryzinae</taxon>
        <taxon>Oryza</taxon>
        <taxon>Oryza meyeriana</taxon>
    </lineage>
</organism>
<name>A0A6G1F941_9ORYZ</name>